<keyword evidence="2" id="KW-1185">Reference proteome</keyword>
<evidence type="ECO:0000313" key="1">
    <source>
        <dbReference type="EMBL" id="KAK0648478.1"/>
    </source>
</evidence>
<protein>
    <submittedName>
        <fullName evidence="1">Uncharacterized protein</fullName>
    </submittedName>
</protein>
<organism evidence="1 2">
    <name type="scientific">Cercophora newfieldiana</name>
    <dbReference type="NCBI Taxonomy" id="92897"/>
    <lineage>
        <taxon>Eukaryota</taxon>
        <taxon>Fungi</taxon>
        <taxon>Dikarya</taxon>
        <taxon>Ascomycota</taxon>
        <taxon>Pezizomycotina</taxon>
        <taxon>Sordariomycetes</taxon>
        <taxon>Sordariomycetidae</taxon>
        <taxon>Sordariales</taxon>
        <taxon>Lasiosphaeriaceae</taxon>
        <taxon>Cercophora</taxon>
    </lineage>
</organism>
<accession>A0AA39Y9F8</accession>
<dbReference type="EMBL" id="JAULSV010000003">
    <property type="protein sequence ID" value="KAK0648478.1"/>
    <property type="molecule type" value="Genomic_DNA"/>
</dbReference>
<evidence type="ECO:0000313" key="2">
    <source>
        <dbReference type="Proteomes" id="UP001174936"/>
    </source>
</evidence>
<sequence>MPCGIPARAGVSNFPAFQLPRSTSNCPSSGPDFVSASALSSRPFATQGIVGAPLWKRSWLSRSTFSALFTAHMAASSSESWCHPPLKLGAISMFLPYGGQLTASTQAWRTSMSFEVCRRATRIRLSPRGICVLPFHLERHGCAHTSSTIGMPLMNVHRAKNINRVDFSDGIVEEVFWCLRTAILVVAHLDILVVAPLFAVFLPQFVSRFWAVADESSVQGLRVPTPIS</sequence>
<dbReference type="Proteomes" id="UP001174936">
    <property type="component" value="Unassembled WGS sequence"/>
</dbReference>
<name>A0AA39Y9F8_9PEZI</name>
<dbReference type="AlphaFoldDB" id="A0AA39Y9F8"/>
<gene>
    <name evidence="1" type="ORF">B0T16DRAFT_116035</name>
</gene>
<reference evidence="1" key="1">
    <citation type="submission" date="2023-06" db="EMBL/GenBank/DDBJ databases">
        <title>Genome-scale phylogeny and comparative genomics of the fungal order Sordariales.</title>
        <authorList>
            <consortium name="Lawrence Berkeley National Laboratory"/>
            <person name="Hensen N."/>
            <person name="Bonometti L."/>
            <person name="Westerberg I."/>
            <person name="Brannstrom I.O."/>
            <person name="Guillou S."/>
            <person name="Cros-Aarteil S."/>
            <person name="Calhoun S."/>
            <person name="Haridas S."/>
            <person name="Kuo A."/>
            <person name="Mondo S."/>
            <person name="Pangilinan J."/>
            <person name="Riley R."/>
            <person name="Labutti K."/>
            <person name="Andreopoulos B."/>
            <person name="Lipzen A."/>
            <person name="Chen C."/>
            <person name="Yanf M."/>
            <person name="Daum C."/>
            <person name="Ng V."/>
            <person name="Clum A."/>
            <person name="Steindorff A."/>
            <person name="Ohm R."/>
            <person name="Martin F."/>
            <person name="Silar P."/>
            <person name="Natvig D."/>
            <person name="Lalanne C."/>
            <person name="Gautier V."/>
            <person name="Ament-Velasquez S.L."/>
            <person name="Kruys A."/>
            <person name="Hutchinson M.I."/>
            <person name="Powell A.J."/>
            <person name="Barry K."/>
            <person name="Miller A.N."/>
            <person name="Grigoriev I.V."/>
            <person name="Debuchy R."/>
            <person name="Gladieux P."/>
            <person name="Thoren M.H."/>
            <person name="Johannesson H."/>
        </authorList>
    </citation>
    <scope>NUCLEOTIDE SEQUENCE</scope>
    <source>
        <strain evidence="1">SMH2532-1</strain>
    </source>
</reference>
<proteinExistence type="predicted"/>
<comment type="caution">
    <text evidence="1">The sequence shown here is derived from an EMBL/GenBank/DDBJ whole genome shotgun (WGS) entry which is preliminary data.</text>
</comment>